<keyword evidence="5" id="KW-0482">Metalloprotease</keyword>
<evidence type="ECO:0000313" key="8">
    <source>
        <dbReference type="EMBL" id="PZE17432.1"/>
    </source>
</evidence>
<comment type="caution">
    <text evidence="8">The sequence shown here is derived from an EMBL/GenBank/DDBJ whole genome shotgun (WGS) entry which is preliminary data.</text>
</comment>
<gene>
    <name evidence="8" type="ORF">DNU06_09175</name>
</gene>
<organism evidence="8 9">
    <name type="scientific">Putridiphycobacter roseus</name>
    <dbReference type="NCBI Taxonomy" id="2219161"/>
    <lineage>
        <taxon>Bacteria</taxon>
        <taxon>Pseudomonadati</taxon>
        <taxon>Bacteroidota</taxon>
        <taxon>Flavobacteriia</taxon>
        <taxon>Flavobacteriales</taxon>
        <taxon>Crocinitomicaceae</taxon>
        <taxon>Putridiphycobacter</taxon>
    </lineage>
</organism>
<dbReference type="EMBL" id="QKSB01000004">
    <property type="protein sequence ID" value="PZE17432.1"/>
    <property type="molecule type" value="Genomic_DNA"/>
</dbReference>
<evidence type="ECO:0000259" key="7">
    <source>
        <dbReference type="Pfam" id="PF07504"/>
    </source>
</evidence>
<evidence type="ECO:0000256" key="3">
    <source>
        <dbReference type="ARBA" id="ARBA00022801"/>
    </source>
</evidence>
<dbReference type="Gene3D" id="3.10.450.490">
    <property type="match status" value="1"/>
</dbReference>
<keyword evidence="3" id="KW-0378">Hydrolase</keyword>
<sequence>MLKEAYNKKQTPLKTGFVQTVISNASRFDKEKRITTFWLKKQMITFKTELKFVTGVKNSLPLSCKKTYLNILNINIMKKLLKLIVCIVLMGTTNISIGQSSVLDSLFQATVSEFKTSGWFWFNNNTVPVSQIFTTYKPVFLPDTGDDFLLTKQWTDNQIQFQHARYQQTYNGIPVEGAEFTEHCRNGFVVYANGKLCPHNINHLQRW</sequence>
<name>A0A2W1NP70_9FLAO</name>
<dbReference type="AlphaFoldDB" id="A0A2W1NP70"/>
<keyword evidence="6" id="KW-0812">Transmembrane</keyword>
<evidence type="ECO:0000256" key="4">
    <source>
        <dbReference type="ARBA" id="ARBA00022833"/>
    </source>
</evidence>
<dbReference type="GO" id="GO:0006508">
    <property type="term" value="P:proteolysis"/>
    <property type="evidence" value="ECO:0007669"/>
    <property type="project" value="UniProtKB-KW"/>
</dbReference>
<keyword evidence="4" id="KW-0862">Zinc</keyword>
<keyword evidence="6" id="KW-1133">Transmembrane helix</keyword>
<evidence type="ECO:0000256" key="2">
    <source>
        <dbReference type="ARBA" id="ARBA00022723"/>
    </source>
</evidence>
<reference evidence="8 9" key="1">
    <citation type="submission" date="2018-06" db="EMBL/GenBank/DDBJ databases">
        <title>The draft genome sequence of Crocinitomix sp. SM1701.</title>
        <authorList>
            <person name="Zhang X."/>
        </authorList>
    </citation>
    <scope>NUCLEOTIDE SEQUENCE [LARGE SCALE GENOMIC DNA]</scope>
    <source>
        <strain evidence="8 9">SM1701</strain>
    </source>
</reference>
<feature type="domain" description="FTP" evidence="7">
    <location>
        <begin position="146"/>
        <end position="195"/>
    </location>
</feature>
<proteinExistence type="predicted"/>
<feature type="transmembrane region" description="Helical" evidence="6">
    <location>
        <begin position="80"/>
        <end position="97"/>
    </location>
</feature>
<evidence type="ECO:0000256" key="6">
    <source>
        <dbReference type="SAM" id="Phobius"/>
    </source>
</evidence>
<dbReference type="Pfam" id="PF07504">
    <property type="entry name" value="FTP"/>
    <property type="match status" value="1"/>
</dbReference>
<keyword evidence="6" id="KW-0472">Membrane</keyword>
<evidence type="ECO:0000256" key="1">
    <source>
        <dbReference type="ARBA" id="ARBA00022670"/>
    </source>
</evidence>
<keyword evidence="1" id="KW-0645">Protease</keyword>
<accession>A0A2W1NP70</accession>
<dbReference type="GO" id="GO:0046872">
    <property type="term" value="F:metal ion binding"/>
    <property type="evidence" value="ECO:0007669"/>
    <property type="project" value="UniProtKB-KW"/>
</dbReference>
<evidence type="ECO:0000256" key="5">
    <source>
        <dbReference type="ARBA" id="ARBA00023049"/>
    </source>
</evidence>
<protein>
    <recommendedName>
        <fullName evidence="7">FTP domain-containing protein</fullName>
    </recommendedName>
</protein>
<dbReference type="GO" id="GO:0008237">
    <property type="term" value="F:metallopeptidase activity"/>
    <property type="evidence" value="ECO:0007669"/>
    <property type="project" value="UniProtKB-KW"/>
</dbReference>
<evidence type="ECO:0000313" key="9">
    <source>
        <dbReference type="Proteomes" id="UP000249248"/>
    </source>
</evidence>
<dbReference type="InterPro" id="IPR011096">
    <property type="entry name" value="FTP_domain"/>
</dbReference>
<keyword evidence="2" id="KW-0479">Metal-binding</keyword>
<dbReference type="Proteomes" id="UP000249248">
    <property type="component" value="Unassembled WGS sequence"/>
</dbReference>
<keyword evidence="9" id="KW-1185">Reference proteome</keyword>